<sequence length="107" mass="11788">MAISFGSMSIGTRPSTNSNESYDGYGYVLSDYRGTSYGAQDDEIDYGQKSPSYKEVVTQMWNFGGDVFDSLSEEGVGMLEIANLCLDEPLLEVALFTREDITNIVVD</sequence>
<dbReference type="EMBL" id="JAJFAZ020000007">
    <property type="protein sequence ID" value="KAI5318777.1"/>
    <property type="molecule type" value="Genomic_DNA"/>
</dbReference>
<evidence type="ECO:0000313" key="3">
    <source>
        <dbReference type="Proteomes" id="UP001054821"/>
    </source>
</evidence>
<accession>A0AAD4V6Y6</accession>
<dbReference type="AlphaFoldDB" id="A0AAD4V6Y6"/>
<protein>
    <submittedName>
        <fullName evidence="2">Uncharacterized protein</fullName>
    </submittedName>
</protein>
<feature type="region of interest" description="Disordered" evidence="1">
    <location>
        <begin position="1"/>
        <end position="20"/>
    </location>
</feature>
<dbReference type="Proteomes" id="UP001054821">
    <property type="component" value="Chromosome 7"/>
</dbReference>
<gene>
    <name evidence="2" type="ORF">L3X38_038485</name>
</gene>
<name>A0AAD4V6Y6_PRUDU</name>
<organism evidence="2 3">
    <name type="scientific">Prunus dulcis</name>
    <name type="common">Almond</name>
    <name type="synonym">Amygdalus dulcis</name>
    <dbReference type="NCBI Taxonomy" id="3755"/>
    <lineage>
        <taxon>Eukaryota</taxon>
        <taxon>Viridiplantae</taxon>
        <taxon>Streptophyta</taxon>
        <taxon>Embryophyta</taxon>
        <taxon>Tracheophyta</taxon>
        <taxon>Spermatophyta</taxon>
        <taxon>Magnoliopsida</taxon>
        <taxon>eudicotyledons</taxon>
        <taxon>Gunneridae</taxon>
        <taxon>Pentapetalae</taxon>
        <taxon>rosids</taxon>
        <taxon>fabids</taxon>
        <taxon>Rosales</taxon>
        <taxon>Rosaceae</taxon>
        <taxon>Amygdaloideae</taxon>
        <taxon>Amygdaleae</taxon>
        <taxon>Prunus</taxon>
    </lineage>
</organism>
<evidence type="ECO:0000256" key="1">
    <source>
        <dbReference type="SAM" id="MobiDB-lite"/>
    </source>
</evidence>
<reference evidence="2 3" key="1">
    <citation type="journal article" date="2022" name="G3 (Bethesda)">
        <title>Whole-genome sequence and methylome profiling of the almond [Prunus dulcis (Mill.) D.A. Webb] cultivar 'Nonpareil'.</title>
        <authorList>
            <person name="D'Amico-Willman K.M."/>
            <person name="Ouma W.Z."/>
            <person name="Meulia T."/>
            <person name="Sideli G.M."/>
            <person name="Gradziel T.M."/>
            <person name="Fresnedo-Ramirez J."/>
        </authorList>
    </citation>
    <scope>NUCLEOTIDE SEQUENCE [LARGE SCALE GENOMIC DNA]</scope>
    <source>
        <strain evidence="2">Clone GOH B32 T37-40</strain>
    </source>
</reference>
<proteinExistence type="predicted"/>
<keyword evidence="3" id="KW-1185">Reference proteome</keyword>
<evidence type="ECO:0000313" key="2">
    <source>
        <dbReference type="EMBL" id="KAI5318777.1"/>
    </source>
</evidence>
<comment type="caution">
    <text evidence="2">The sequence shown here is derived from an EMBL/GenBank/DDBJ whole genome shotgun (WGS) entry which is preliminary data.</text>
</comment>